<comment type="caution">
    <text evidence="2">The sequence shown here is derived from an EMBL/GenBank/DDBJ whole genome shotgun (WGS) entry which is preliminary data.</text>
</comment>
<feature type="region of interest" description="Disordered" evidence="1">
    <location>
        <begin position="152"/>
        <end position="175"/>
    </location>
</feature>
<accession>A0A4C1WD66</accession>
<sequence length="253" mass="26616">MSRQNIACRAPPAPRRPARPPAHFIWCFYEGVKCAHEYIAGPLADGRRTSAGLKGRPRMTGIVKDADAHNLRAARAAPRAAAADRKPPRVGIPNISKVATGTRGALCNSRNCTDLGRRAPEGRGQSNCRVAAEAAAMESWREGRRPPALGFESGASARGGARAGAPGGRRPSVGSYDMTHKVRFETDPHIPKGMAAVPQSALARSAAPAAADGDVTRALISPQRGNVHLSPTYAALCLAGVLGSHRLHLCAYN</sequence>
<dbReference type="Proteomes" id="UP000299102">
    <property type="component" value="Unassembled WGS sequence"/>
</dbReference>
<evidence type="ECO:0000313" key="2">
    <source>
        <dbReference type="EMBL" id="GBP48850.1"/>
    </source>
</evidence>
<keyword evidence="3" id="KW-1185">Reference proteome</keyword>
<dbReference type="EMBL" id="BGZK01000531">
    <property type="protein sequence ID" value="GBP48850.1"/>
    <property type="molecule type" value="Genomic_DNA"/>
</dbReference>
<reference evidence="2 3" key="1">
    <citation type="journal article" date="2019" name="Commun. Biol.">
        <title>The bagworm genome reveals a unique fibroin gene that provides high tensile strength.</title>
        <authorList>
            <person name="Kono N."/>
            <person name="Nakamura H."/>
            <person name="Ohtoshi R."/>
            <person name="Tomita M."/>
            <person name="Numata K."/>
            <person name="Arakawa K."/>
        </authorList>
    </citation>
    <scope>NUCLEOTIDE SEQUENCE [LARGE SCALE GENOMIC DNA]</scope>
</reference>
<organism evidence="2 3">
    <name type="scientific">Eumeta variegata</name>
    <name type="common">Bagworm moth</name>
    <name type="synonym">Eumeta japonica</name>
    <dbReference type="NCBI Taxonomy" id="151549"/>
    <lineage>
        <taxon>Eukaryota</taxon>
        <taxon>Metazoa</taxon>
        <taxon>Ecdysozoa</taxon>
        <taxon>Arthropoda</taxon>
        <taxon>Hexapoda</taxon>
        <taxon>Insecta</taxon>
        <taxon>Pterygota</taxon>
        <taxon>Neoptera</taxon>
        <taxon>Endopterygota</taxon>
        <taxon>Lepidoptera</taxon>
        <taxon>Glossata</taxon>
        <taxon>Ditrysia</taxon>
        <taxon>Tineoidea</taxon>
        <taxon>Psychidae</taxon>
        <taxon>Oiketicinae</taxon>
        <taxon>Eumeta</taxon>
    </lineage>
</organism>
<dbReference type="AlphaFoldDB" id="A0A4C1WD66"/>
<gene>
    <name evidence="2" type="ORF">EVAR_8459_1</name>
</gene>
<protein>
    <submittedName>
        <fullName evidence="2">Uncharacterized protein</fullName>
    </submittedName>
</protein>
<evidence type="ECO:0000313" key="3">
    <source>
        <dbReference type="Proteomes" id="UP000299102"/>
    </source>
</evidence>
<evidence type="ECO:0000256" key="1">
    <source>
        <dbReference type="SAM" id="MobiDB-lite"/>
    </source>
</evidence>
<proteinExistence type="predicted"/>
<name>A0A4C1WD66_EUMVA</name>